<dbReference type="OrthoDB" id="9794348at2"/>
<dbReference type="Gene3D" id="3.40.30.10">
    <property type="entry name" value="Glutaredoxin"/>
    <property type="match status" value="1"/>
</dbReference>
<evidence type="ECO:0000256" key="6">
    <source>
        <dbReference type="SAM" id="SignalP"/>
    </source>
</evidence>
<dbReference type="PANTHER" id="PTHR42852">
    <property type="entry name" value="THIOL:DISULFIDE INTERCHANGE PROTEIN DSBE"/>
    <property type="match status" value="1"/>
</dbReference>
<dbReference type="PROSITE" id="PS00194">
    <property type="entry name" value="THIOREDOXIN_1"/>
    <property type="match status" value="1"/>
</dbReference>
<dbReference type="GO" id="GO:0017004">
    <property type="term" value="P:cytochrome complex assembly"/>
    <property type="evidence" value="ECO:0007669"/>
    <property type="project" value="UniProtKB-KW"/>
</dbReference>
<keyword evidence="5" id="KW-0175">Coiled coil</keyword>
<evidence type="ECO:0000256" key="5">
    <source>
        <dbReference type="SAM" id="Coils"/>
    </source>
</evidence>
<reference evidence="8 9" key="1">
    <citation type="journal article" date="2011" name="Stand. Genomic Sci.">
        <title>Non-contiguous finished genome sequence of Bacteroides coprosuis type strain (PC139).</title>
        <authorList>
            <person name="Land M."/>
            <person name="Held B."/>
            <person name="Gronow S."/>
            <person name="Abt B."/>
            <person name="Lucas S."/>
            <person name="Del Rio T.G."/>
            <person name="Nolan M."/>
            <person name="Tice H."/>
            <person name="Cheng J.F."/>
            <person name="Pitluck S."/>
            <person name="Liolios K."/>
            <person name="Pagani I."/>
            <person name="Ivanova N."/>
            <person name="Mavromatis K."/>
            <person name="Mikhailova N."/>
            <person name="Pati A."/>
            <person name="Tapia R."/>
            <person name="Han C."/>
            <person name="Goodwin L."/>
            <person name="Chen A."/>
            <person name="Palaniappan K."/>
            <person name="Hauser L."/>
            <person name="Brambilla E.M."/>
            <person name="Rohde M."/>
            <person name="Goker M."/>
            <person name="Detter J.C."/>
            <person name="Woyke T."/>
            <person name="Bristow J."/>
            <person name="Eisen J.A."/>
            <person name="Markowitz V."/>
            <person name="Hugenholtz P."/>
            <person name="Kyrpides N.C."/>
            <person name="Klenk H.P."/>
            <person name="Lapidus A."/>
        </authorList>
    </citation>
    <scope>NUCLEOTIDE SEQUENCE [LARGE SCALE GENOMIC DNA]</scope>
    <source>
        <strain evidence="8 9">DSM 18011</strain>
    </source>
</reference>
<dbReference type="InterPro" id="IPR025380">
    <property type="entry name" value="DUF4369"/>
</dbReference>
<dbReference type="HOGENOM" id="CLU_042529_1_0_10"/>
<comment type="subcellular location">
    <subcellularLocation>
        <location evidence="1">Cell envelope</location>
    </subcellularLocation>
</comment>
<accession>F3ZQ97</accession>
<proteinExistence type="predicted"/>
<feature type="signal peptide" evidence="6">
    <location>
        <begin position="1"/>
        <end position="19"/>
    </location>
</feature>
<keyword evidence="6" id="KW-0732">Signal</keyword>
<feature type="coiled-coil region" evidence="5">
    <location>
        <begin position="108"/>
        <end position="135"/>
    </location>
</feature>
<organism evidence="8 9">
    <name type="scientific">Bacteroides coprosuis DSM 18011</name>
    <dbReference type="NCBI Taxonomy" id="679937"/>
    <lineage>
        <taxon>Bacteria</taxon>
        <taxon>Pseudomonadati</taxon>
        <taxon>Bacteroidota</taxon>
        <taxon>Bacteroidia</taxon>
        <taxon>Bacteroidales</taxon>
        <taxon>Bacteroidaceae</taxon>
        <taxon>Bacteroides</taxon>
    </lineage>
</organism>
<keyword evidence="9" id="KW-1185">Reference proteome</keyword>
<dbReference type="PROSITE" id="PS51352">
    <property type="entry name" value="THIOREDOXIN_2"/>
    <property type="match status" value="1"/>
</dbReference>
<dbReference type="GO" id="GO:0016209">
    <property type="term" value="F:antioxidant activity"/>
    <property type="evidence" value="ECO:0007669"/>
    <property type="project" value="InterPro"/>
</dbReference>
<dbReference type="SUPFAM" id="SSF52833">
    <property type="entry name" value="Thioredoxin-like"/>
    <property type="match status" value="1"/>
</dbReference>
<keyword evidence="2" id="KW-0201">Cytochrome c-type biogenesis</keyword>
<evidence type="ECO:0000259" key="7">
    <source>
        <dbReference type="PROSITE" id="PS51352"/>
    </source>
</evidence>
<dbReference type="STRING" id="679937.Bcop_1571"/>
<dbReference type="InterPro" id="IPR000866">
    <property type="entry name" value="AhpC/TSA"/>
</dbReference>
<evidence type="ECO:0000256" key="1">
    <source>
        <dbReference type="ARBA" id="ARBA00004196"/>
    </source>
</evidence>
<evidence type="ECO:0000256" key="2">
    <source>
        <dbReference type="ARBA" id="ARBA00022748"/>
    </source>
</evidence>
<dbReference type="Proteomes" id="UP000018439">
    <property type="component" value="Chromosome"/>
</dbReference>
<dbReference type="PANTHER" id="PTHR42852:SF6">
    <property type="entry name" value="THIOL:DISULFIDE INTERCHANGE PROTEIN DSBE"/>
    <property type="match status" value="1"/>
</dbReference>
<dbReference type="Pfam" id="PF14289">
    <property type="entry name" value="DUF4369"/>
    <property type="match status" value="1"/>
</dbReference>
<sequence>MKKLTLSILSVGALMLASCGNPQKMYTITSQLPDSTMNGKTVYITSMLGDKLDSTIIQNNQMKFESPFDKNEIGVVRLAPQKMALVVVEEGSTNVDFDKQEVVGGPLNQALQAQLKKLNGVQEEIQAAYTEANEKMMAEDVTDEERQNIEKEFNQRYENEFVPKIKDLSLEYFNANKNNILAVDAIRSLSSSLSDDEMKAKISELDPAIKENAFVKKLSSRYEAVDKTKEGEMFTDFSIEQADGTKASLSDYVGKGKYVLVDFWASWCGPCRAEIPNLKNVYETYKDKEFTLLGVAVWDKPEDTQKAMEELEMPWAQIINAQNIPTDLYGIRGIPHIILFGPDGTIIKRDLRGEAIPEILAEHLK</sequence>
<dbReference type="CDD" id="cd02966">
    <property type="entry name" value="TlpA_like_family"/>
    <property type="match status" value="1"/>
</dbReference>
<feature type="chain" id="PRO_5003303916" evidence="6">
    <location>
        <begin position="20"/>
        <end position="365"/>
    </location>
</feature>
<dbReference type="Pfam" id="PF00578">
    <property type="entry name" value="AhpC-TSA"/>
    <property type="match status" value="1"/>
</dbReference>
<dbReference type="GO" id="GO:0030313">
    <property type="term" value="C:cell envelope"/>
    <property type="evidence" value="ECO:0007669"/>
    <property type="project" value="UniProtKB-SubCell"/>
</dbReference>
<dbReference type="InterPro" id="IPR017937">
    <property type="entry name" value="Thioredoxin_CS"/>
</dbReference>
<dbReference type="EMBL" id="CM001167">
    <property type="protein sequence ID" value="EGJ71763.1"/>
    <property type="molecule type" value="Genomic_DNA"/>
</dbReference>
<keyword evidence="4" id="KW-0676">Redox-active center</keyword>
<evidence type="ECO:0000256" key="4">
    <source>
        <dbReference type="ARBA" id="ARBA00023284"/>
    </source>
</evidence>
<evidence type="ECO:0000256" key="3">
    <source>
        <dbReference type="ARBA" id="ARBA00023157"/>
    </source>
</evidence>
<protein>
    <submittedName>
        <fullName evidence="8">Alkyl hydroperoxide reductase/ Thiol specific antioxidant/ Mal allergen</fullName>
    </submittedName>
</protein>
<gene>
    <name evidence="8" type="ORF">Bcop_1571</name>
</gene>
<dbReference type="eggNOG" id="COG0526">
    <property type="taxonomic scope" value="Bacteria"/>
</dbReference>
<evidence type="ECO:0000313" key="9">
    <source>
        <dbReference type="Proteomes" id="UP000018439"/>
    </source>
</evidence>
<dbReference type="AlphaFoldDB" id="F3ZQ97"/>
<dbReference type="InterPro" id="IPR013766">
    <property type="entry name" value="Thioredoxin_domain"/>
</dbReference>
<name>F3ZQ97_9BACE</name>
<feature type="domain" description="Thioredoxin" evidence="7">
    <location>
        <begin position="228"/>
        <end position="365"/>
    </location>
</feature>
<dbReference type="InterPro" id="IPR036249">
    <property type="entry name" value="Thioredoxin-like_sf"/>
</dbReference>
<dbReference type="PROSITE" id="PS51257">
    <property type="entry name" value="PROKAR_LIPOPROTEIN"/>
    <property type="match status" value="1"/>
</dbReference>
<keyword evidence="3" id="KW-1015">Disulfide bond</keyword>
<dbReference type="InterPro" id="IPR050553">
    <property type="entry name" value="Thioredoxin_ResA/DsbE_sf"/>
</dbReference>
<dbReference type="GO" id="GO:0016491">
    <property type="term" value="F:oxidoreductase activity"/>
    <property type="evidence" value="ECO:0007669"/>
    <property type="project" value="InterPro"/>
</dbReference>
<evidence type="ECO:0000313" key="8">
    <source>
        <dbReference type="EMBL" id="EGJ71763.1"/>
    </source>
</evidence>
<dbReference type="PRINTS" id="PR00421">
    <property type="entry name" value="THIOREDOXIN"/>
</dbReference>